<protein>
    <recommendedName>
        <fullName evidence="4">nicotinate-nucleotide diphosphorylase (carboxylating)</fullName>
        <ecNumber evidence="4">2.4.2.19</ecNumber>
    </recommendedName>
    <alternativeName>
        <fullName evidence="8">Quinolinate phosphoribosyltransferase [decarboxylating]</fullName>
    </alternativeName>
</protein>
<feature type="binding site" evidence="11">
    <location>
        <position position="211"/>
    </location>
    <ligand>
        <name>substrate</name>
    </ligand>
</feature>
<dbReference type="Gene3D" id="3.20.20.70">
    <property type="entry name" value="Aldolase class I"/>
    <property type="match status" value="1"/>
</dbReference>
<dbReference type="InterPro" id="IPR004393">
    <property type="entry name" value="NadC"/>
</dbReference>
<evidence type="ECO:0000313" key="14">
    <source>
        <dbReference type="EMBL" id="NJP36217.1"/>
    </source>
</evidence>
<evidence type="ECO:0000256" key="3">
    <source>
        <dbReference type="ARBA" id="ARBA00009400"/>
    </source>
</evidence>
<evidence type="ECO:0000256" key="1">
    <source>
        <dbReference type="ARBA" id="ARBA00003237"/>
    </source>
</evidence>
<dbReference type="InterPro" id="IPR036068">
    <property type="entry name" value="Nicotinate_pribotase-like_C"/>
</dbReference>
<dbReference type="InterPro" id="IPR022412">
    <property type="entry name" value="Quinolinate_PRibosylTrfase_N"/>
</dbReference>
<reference evidence="14 15" key="1">
    <citation type="submission" date="2020-03" db="EMBL/GenBank/DDBJ databases">
        <title>Assessment of the enzymatic potential of alkaline-tolerant lipase obtained from Bacillus luteus H11 (technogenic soil) for the bioremediation of saline soils contaminated with petroleum substances.</title>
        <authorList>
            <person name="Kalwasinska A."/>
        </authorList>
    </citation>
    <scope>NUCLEOTIDE SEQUENCE [LARGE SCALE GENOMIC DNA]</scope>
    <source>
        <strain evidence="14 15">H11</strain>
    </source>
</reference>
<proteinExistence type="inferred from homology"/>
<comment type="pathway">
    <text evidence="2">Cofactor biosynthesis; NAD(+) biosynthesis; nicotinate D-ribonucleotide from quinolinate: step 1/1.</text>
</comment>
<dbReference type="InterPro" id="IPR002638">
    <property type="entry name" value="Quinolinate_PRibosylTrfase_C"/>
</dbReference>
<evidence type="ECO:0000256" key="8">
    <source>
        <dbReference type="ARBA" id="ARBA00033102"/>
    </source>
</evidence>
<name>A0A969TTP4_9BACI</name>
<evidence type="ECO:0000256" key="2">
    <source>
        <dbReference type="ARBA" id="ARBA00004893"/>
    </source>
</evidence>
<dbReference type="FunFam" id="3.20.20.70:FF:000030">
    <property type="entry name" value="Nicotinate-nucleotide pyrophosphorylase, carboxylating"/>
    <property type="match status" value="1"/>
</dbReference>
<comment type="catalytic activity">
    <reaction evidence="9">
        <text>nicotinate beta-D-ribonucleotide + CO2 + diphosphate = quinolinate + 5-phospho-alpha-D-ribose 1-diphosphate + 2 H(+)</text>
        <dbReference type="Rhea" id="RHEA:12733"/>
        <dbReference type="ChEBI" id="CHEBI:15378"/>
        <dbReference type="ChEBI" id="CHEBI:16526"/>
        <dbReference type="ChEBI" id="CHEBI:29959"/>
        <dbReference type="ChEBI" id="CHEBI:33019"/>
        <dbReference type="ChEBI" id="CHEBI:57502"/>
        <dbReference type="ChEBI" id="CHEBI:58017"/>
        <dbReference type="EC" id="2.4.2.19"/>
    </reaction>
</comment>
<evidence type="ECO:0000259" key="13">
    <source>
        <dbReference type="Pfam" id="PF02749"/>
    </source>
</evidence>
<feature type="binding site" evidence="11">
    <location>
        <position position="93"/>
    </location>
    <ligand>
        <name>substrate</name>
    </ligand>
</feature>
<feature type="binding site" evidence="11">
    <location>
        <position position="150"/>
    </location>
    <ligand>
        <name>substrate</name>
    </ligand>
</feature>
<dbReference type="Pfam" id="PF02749">
    <property type="entry name" value="QRPTase_N"/>
    <property type="match status" value="1"/>
</dbReference>
<dbReference type="SUPFAM" id="SSF54675">
    <property type="entry name" value="Nicotinate/Quinolinate PRTase N-terminal domain-like"/>
    <property type="match status" value="1"/>
</dbReference>
<evidence type="ECO:0000256" key="7">
    <source>
        <dbReference type="ARBA" id="ARBA00022679"/>
    </source>
</evidence>
<dbReference type="InterPro" id="IPR027277">
    <property type="entry name" value="NadC/ModD"/>
</dbReference>
<dbReference type="PIRSF" id="PIRSF006250">
    <property type="entry name" value="NadC_ModD"/>
    <property type="match status" value="1"/>
</dbReference>
<evidence type="ECO:0000256" key="4">
    <source>
        <dbReference type="ARBA" id="ARBA00011944"/>
    </source>
</evidence>
<feature type="domain" description="Quinolinate phosphoribosyl transferase N-terminal" evidence="13">
    <location>
        <begin position="28"/>
        <end position="103"/>
    </location>
</feature>
<keyword evidence="7 10" id="KW-0808">Transferase</keyword>
<feature type="binding site" evidence="11">
    <location>
        <begin position="255"/>
        <end position="257"/>
    </location>
    <ligand>
        <name>substrate</name>
    </ligand>
</feature>
<feature type="binding site" evidence="11">
    <location>
        <position position="160"/>
    </location>
    <ligand>
        <name>substrate</name>
    </ligand>
</feature>
<sequence length="278" mass="29730">MNQLLLREQLIQFLNEDIGFGDRSAAALGSTEAEAAITMKADGCFYGNELIHTGASILGLQVVFCLENGVSVKAGDTVVLLHGPAAHLLSGERVLLNLLQRLSGTATLTQQAVTRLKGTGVRVTDTRKTTPGLRMLEKDAVRAGGGASHRARLDDVCMIKENHIAAAGSITKAAEAIRRTAGPLTALEIEVENEAELLEAVQCQPDVIMLDNCTNEEAVRWVRLIPNSIRIERSGSITLDTIREAAVAGIDFISLGALTHSAPALDMSMRLTIKEAVR</sequence>
<dbReference type="SUPFAM" id="SSF51690">
    <property type="entry name" value="Nicotinate/Quinolinate PRTase C-terminal domain-like"/>
    <property type="match status" value="1"/>
</dbReference>
<evidence type="ECO:0000256" key="11">
    <source>
        <dbReference type="PIRSR" id="PIRSR006250-1"/>
    </source>
</evidence>
<comment type="function">
    <text evidence="1">Involved in the catabolism of quinolinic acid (QA).</text>
</comment>
<dbReference type="PANTHER" id="PTHR32179">
    <property type="entry name" value="NICOTINATE-NUCLEOTIDE PYROPHOSPHORYLASE [CARBOXYLATING]"/>
    <property type="match status" value="1"/>
</dbReference>
<dbReference type="NCBIfam" id="TIGR00078">
    <property type="entry name" value="nadC"/>
    <property type="match status" value="1"/>
</dbReference>
<dbReference type="Pfam" id="PF01729">
    <property type="entry name" value="QRPTase_C"/>
    <property type="match status" value="1"/>
</dbReference>
<evidence type="ECO:0000256" key="5">
    <source>
        <dbReference type="ARBA" id="ARBA00022642"/>
    </source>
</evidence>
<keyword evidence="15" id="KW-1185">Reference proteome</keyword>
<dbReference type="InterPro" id="IPR037128">
    <property type="entry name" value="Quinolinate_PRibosylTase_N_sf"/>
</dbReference>
<keyword evidence="5" id="KW-0662">Pyridine nucleotide biosynthesis</keyword>
<feature type="binding site" evidence="11">
    <location>
        <begin position="234"/>
        <end position="236"/>
    </location>
    <ligand>
        <name>substrate</name>
    </ligand>
</feature>
<feature type="domain" description="Quinolinate phosphoribosyl transferase C-terminal" evidence="12">
    <location>
        <begin position="106"/>
        <end position="270"/>
    </location>
</feature>
<gene>
    <name evidence="14" type="primary">nadC</name>
    <name evidence="14" type="ORF">HCN83_01300</name>
</gene>
<evidence type="ECO:0000256" key="9">
    <source>
        <dbReference type="ARBA" id="ARBA00047445"/>
    </source>
</evidence>
<dbReference type="PANTHER" id="PTHR32179:SF3">
    <property type="entry name" value="NICOTINATE-NUCLEOTIDE PYROPHOSPHORYLASE [CARBOXYLATING]"/>
    <property type="match status" value="1"/>
</dbReference>
<evidence type="ECO:0000259" key="12">
    <source>
        <dbReference type="Pfam" id="PF01729"/>
    </source>
</evidence>
<organism evidence="14 15">
    <name type="scientific">Alkalicoccus luteus</name>
    <dbReference type="NCBI Taxonomy" id="1237094"/>
    <lineage>
        <taxon>Bacteria</taxon>
        <taxon>Bacillati</taxon>
        <taxon>Bacillota</taxon>
        <taxon>Bacilli</taxon>
        <taxon>Bacillales</taxon>
        <taxon>Bacillaceae</taxon>
        <taxon>Alkalicoccus</taxon>
    </lineage>
</organism>
<evidence type="ECO:0000313" key="15">
    <source>
        <dbReference type="Proteomes" id="UP000752012"/>
    </source>
</evidence>
<dbReference type="InterPro" id="IPR013785">
    <property type="entry name" value="Aldolase_TIM"/>
</dbReference>
<evidence type="ECO:0000256" key="6">
    <source>
        <dbReference type="ARBA" id="ARBA00022676"/>
    </source>
</evidence>
<dbReference type="GO" id="GO:0034213">
    <property type="term" value="P:quinolinate catabolic process"/>
    <property type="evidence" value="ECO:0007669"/>
    <property type="project" value="TreeGrafter"/>
</dbReference>
<dbReference type="EMBL" id="JAATHJ010000001">
    <property type="protein sequence ID" value="NJP36217.1"/>
    <property type="molecule type" value="Genomic_DNA"/>
</dbReference>
<dbReference type="CDD" id="cd01572">
    <property type="entry name" value="QPRTase"/>
    <property type="match status" value="1"/>
</dbReference>
<dbReference type="EC" id="2.4.2.19" evidence="4"/>
<comment type="caution">
    <text evidence="14">The sequence shown here is derived from an EMBL/GenBank/DDBJ whole genome shotgun (WGS) entry which is preliminary data.</text>
</comment>
<comment type="similarity">
    <text evidence="3 10">Belongs to the NadC/ModD family.</text>
</comment>
<dbReference type="Gene3D" id="3.90.1170.20">
    <property type="entry name" value="Quinolinate phosphoribosyl transferase, N-terminal domain"/>
    <property type="match status" value="1"/>
</dbReference>
<dbReference type="GO" id="GO:0005737">
    <property type="term" value="C:cytoplasm"/>
    <property type="evidence" value="ECO:0007669"/>
    <property type="project" value="TreeGrafter"/>
</dbReference>
<dbReference type="GO" id="GO:0009435">
    <property type="term" value="P:NAD+ biosynthetic process"/>
    <property type="evidence" value="ECO:0007669"/>
    <property type="project" value="InterPro"/>
</dbReference>
<evidence type="ECO:0000256" key="10">
    <source>
        <dbReference type="PIRNR" id="PIRNR006250"/>
    </source>
</evidence>
<dbReference type="RefSeq" id="WP_168004486.1">
    <property type="nucleotide sequence ID" value="NZ_JAATHJ010000001.1"/>
</dbReference>
<feature type="binding site" evidence="11">
    <location>
        <position position="190"/>
    </location>
    <ligand>
        <name>substrate</name>
    </ligand>
</feature>
<dbReference type="Proteomes" id="UP000752012">
    <property type="component" value="Unassembled WGS sequence"/>
</dbReference>
<feature type="binding site" evidence="11">
    <location>
        <begin position="126"/>
        <end position="128"/>
    </location>
    <ligand>
        <name>substrate</name>
    </ligand>
</feature>
<keyword evidence="6 10" id="KW-0328">Glycosyltransferase</keyword>
<dbReference type="GO" id="GO:0004514">
    <property type="term" value="F:nicotinate-nucleotide diphosphorylase (carboxylating) activity"/>
    <property type="evidence" value="ECO:0007669"/>
    <property type="project" value="UniProtKB-EC"/>
</dbReference>
<accession>A0A969TTP4</accession>
<dbReference type="AlphaFoldDB" id="A0A969TTP4"/>